<evidence type="ECO:0000256" key="1">
    <source>
        <dbReference type="SAM" id="MobiDB-lite"/>
    </source>
</evidence>
<dbReference type="AlphaFoldDB" id="A0A0F8A040"/>
<gene>
    <name evidence="2" type="ORF">HIM_05533</name>
</gene>
<keyword evidence="3" id="KW-1185">Reference proteome</keyword>
<sequence>MAPRQGHAAVNPGLQTELEEAQMTKKRERRLFGVRLVNEAEERGEATQDGPESQPRRAQTHVDNKERKLHEPDYRKGREANEESPRVPERHLFAAQLLQVVTPSPPSGRDQNKPVDSRTRLIQGFKKALARVLQQPLSPDNKFKEQTQIRHNANPFLDGGHISGCSGGDASGPWRMGRSMIAAFNALRGHETIETSILVQWAEQNRGHKKKSRSRRDNVLVRTHEQQVMPPTFTISRPPYEHILPPAFDDDAGDNKPQPTGAAEPGAIPAVGNLAPACKSSESGALESAPGLEP</sequence>
<name>A0A0F8A040_9HYPO</name>
<dbReference type="Proteomes" id="UP000054481">
    <property type="component" value="Unassembled WGS sequence"/>
</dbReference>
<feature type="region of interest" description="Disordered" evidence="1">
    <location>
        <begin position="1"/>
        <end position="87"/>
    </location>
</feature>
<evidence type="ECO:0000313" key="2">
    <source>
        <dbReference type="EMBL" id="KJZ75047.1"/>
    </source>
</evidence>
<accession>A0A0F8A040</accession>
<dbReference type="OrthoDB" id="4927739at2759"/>
<reference evidence="2 3" key="1">
    <citation type="journal article" date="2014" name="Genome Biol. Evol.">
        <title>Comparative genomics and transcriptomics analyses reveal divergent lifestyle features of nematode endoparasitic fungus Hirsutella minnesotensis.</title>
        <authorList>
            <person name="Lai Y."/>
            <person name="Liu K."/>
            <person name="Zhang X."/>
            <person name="Zhang X."/>
            <person name="Li K."/>
            <person name="Wang N."/>
            <person name="Shu C."/>
            <person name="Wu Y."/>
            <person name="Wang C."/>
            <person name="Bushley K.E."/>
            <person name="Xiang M."/>
            <person name="Liu X."/>
        </authorList>
    </citation>
    <scope>NUCLEOTIDE SEQUENCE [LARGE SCALE GENOMIC DNA]</scope>
    <source>
        <strain evidence="2 3">3608</strain>
    </source>
</reference>
<feature type="compositionally biased region" description="Basic and acidic residues" evidence="1">
    <location>
        <begin position="215"/>
        <end position="225"/>
    </location>
</feature>
<organism evidence="2 3">
    <name type="scientific">Hirsutella minnesotensis 3608</name>
    <dbReference type="NCBI Taxonomy" id="1043627"/>
    <lineage>
        <taxon>Eukaryota</taxon>
        <taxon>Fungi</taxon>
        <taxon>Dikarya</taxon>
        <taxon>Ascomycota</taxon>
        <taxon>Pezizomycotina</taxon>
        <taxon>Sordariomycetes</taxon>
        <taxon>Hypocreomycetidae</taxon>
        <taxon>Hypocreales</taxon>
        <taxon>Ophiocordycipitaceae</taxon>
        <taxon>Hirsutella</taxon>
    </lineage>
</organism>
<feature type="compositionally biased region" description="Basic and acidic residues" evidence="1">
    <location>
        <begin position="60"/>
        <end position="87"/>
    </location>
</feature>
<evidence type="ECO:0000313" key="3">
    <source>
        <dbReference type="Proteomes" id="UP000054481"/>
    </source>
</evidence>
<feature type="region of interest" description="Disordered" evidence="1">
    <location>
        <begin position="204"/>
        <end position="294"/>
    </location>
</feature>
<protein>
    <submittedName>
        <fullName evidence="2">Uncharacterized protein</fullName>
    </submittedName>
</protein>
<proteinExistence type="predicted"/>
<dbReference type="EMBL" id="KQ030520">
    <property type="protein sequence ID" value="KJZ75047.1"/>
    <property type="molecule type" value="Genomic_DNA"/>
</dbReference>